<comment type="subcellular location">
    <subcellularLocation>
        <location evidence="1">Membrane</location>
        <topology evidence="1">Multi-pass membrane protein</topology>
    </subcellularLocation>
</comment>
<keyword evidence="8" id="KW-1185">Reference proteome</keyword>
<dbReference type="EMBL" id="BSXN01003015">
    <property type="protein sequence ID" value="GME78276.1"/>
    <property type="molecule type" value="Genomic_DNA"/>
</dbReference>
<name>A0A9W6T7A9_CANBO</name>
<evidence type="ECO:0000256" key="1">
    <source>
        <dbReference type="ARBA" id="ARBA00004141"/>
    </source>
</evidence>
<dbReference type="PANTHER" id="PTHR30249">
    <property type="entry name" value="PUTATIVE SEROTONIN TRANSPORTER"/>
    <property type="match status" value="1"/>
</dbReference>
<feature type="chain" id="PRO_5040812473" evidence="6">
    <location>
        <begin position="17"/>
        <end position="156"/>
    </location>
</feature>
<sequence length="156" mass="17548">MLIQFIGLCIFAFILGEDKIEPFIKLINIPCGFALRWMGICFTPAFVTLPLADKVSVGEGFKIAAVFVIGYIIMTAFVTYLAWGLQILLGSYTHHNNNQEDEEKNCESDSNDSEDNLEDIKDLERCISASAMSTNIRHIDSIDDENALMKYLIQKT</sequence>
<evidence type="ECO:0000256" key="2">
    <source>
        <dbReference type="ARBA" id="ARBA00022692"/>
    </source>
</evidence>
<dbReference type="GO" id="GO:0016020">
    <property type="term" value="C:membrane"/>
    <property type="evidence" value="ECO:0007669"/>
    <property type="project" value="UniProtKB-SubCell"/>
</dbReference>
<evidence type="ECO:0000256" key="4">
    <source>
        <dbReference type="ARBA" id="ARBA00023136"/>
    </source>
</evidence>
<keyword evidence="2 5" id="KW-0812">Transmembrane</keyword>
<keyword evidence="4 5" id="KW-0472">Membrane</keyword>
<evidence type="ECO:0000313" key="7">
    <source>
        <dbReference type="EMBL" id="GME78276.1"/>
    </source>
</evidence>
<dbReference type="Proteomes" id="UP001165120">
    <property type="component" value="Unassembled WGS sequence"/>
</dbReference>
<proteinExistence type="predicted"/>
<organism evidence="7 8">
    <name type="scientific">Candida boidinii</name>
    <name type="common">Yeast</name>
    <dbReference type="NCBI Taxonomy" id="5477"/>
    <lineage>
        <taxon>Eukaryota</taxon>
        <taxon>Fungi</taxon>
        <taxon>Dikarya</taxon>
        <taxon>Ascomycota</taxon>
        <taxon>Saccharomycotina</taxon>
        <taxon>Pichiomycetes</taxon>
        <taxon>Pichiales</taxon>
        <taxon>Pichiaceae</taxon>
        <taxon>Ogataea</taxon>
        <taxon>Ogataea/Candida clade</taxon>
    </lineage>
</organism>
<keyword evidence="6" id="KW-0732">Signal</keyword>
<dbReference type="AlphaFoldDB" id="A0A9W6T7A9"/>
<dbReference type="PANTHER" id="PTHR30249:SF0">
    <property type="entry name" value="PLASTIDAL GLYCOLATE_GLYCERATE TRANSLOCATOR 1, CHLOROPLASTIC"/>
    <property type="match status" value="1"/>
</dbReference>
<keyword evidence="3 5" id="KW-1133">Transmembrane helix</keyword>
<evidence type="ECO:0000313" key="8">
    <source>
        <dbReference type="Proteomes" id="UP001165120"/>
    </source>
</evidence>
<feature type="signal peptide" evidence="6">
    <location>
        <begin position="1"/>
        <end position="16"/>
    </location>
</feature>
<feature type="transmembrane region" description="Helical" evidence="5">
    <location>
        <begin position="26"/>
        <end position="51"/>
    </location>
</feature>
<evidence type="ECO:0000256" key="6">
    <source>
        <dbReference type="SAM" id="SignalP"/>
    </source>
</evidence>
<evidence type="ECO:0000256" key="3">
    <source>
        <dbReference type="ARBA" id="ARBA00022989"/>
    </source>
</evidence>
<comment type="caution">
    <text evidence="7">The sequence shown here is derived from an EMBL/GenBank/DDBJ whole genome shotgun (WGS) entry which is preliminary data.</text>
</comment>
<gene>
    <name evidence="7" type="ORF">Cboi02_000576700</name>
</gene>
<dbReference type="InterPro" id="IPR007300">
    <property type="entry name" value="CidB/LrgB"/>
</dbReference>
<reference evidence="7" key="1">
    <citation type="submission" date="2023-04" db="EMBL/GenBank/DDBJ databases">
        <title>Candida boidinii NBRC 10035.</title>
        <authorList>
            <person name="Ichikawa N."/>
            <person name="Sato H."/>
            <person name="Tonouchi N."/>
        </authorList>
    </citation>
    <scope>NUCLEOTIDE SEQUENCE</scope>
    <source>
        <strain evidence="7">NBRC 10035</strain>
    </source>
</reference>
<feature type="transmembrane region" description="Helical" evidence="5">
    <location>
        <begin position="63"/>
        <end position="83"/>
    </location>
</feature>
<protein>
    <submittedName>
        <fullName evidence="7">Unnamed protein product</fullName>
    </submittedName>
</protein>
<evidence type="ECO:0000256" key="5">
    <source>
        <dbReference type="SAM" id="Phobius"/>
    </source>
</evidence>
<accession>A0A9W6T7A9</accession>